<evidence type="ECO:0000259" key="8">
    <source>
        <dbReference type="Pfam" id="PF01850"/>
    </source>
</evidence>
<comment type="caution">
    <text evidence="9">The sequence shown here is derived from an EMBL/GenBank/DDBJ whole genome shotgun (WGS) entry which is preliminary data.</text>
</comment>
<gene>
    <name evidence="9" type="ORF">NSO95_08285</name>
</gene>
<dbReference type="PANTHER" id="PTHR33653:SF1">
    <property type="entry name" value="RIBONUCLEASE VAPC2"/>
    <property type="match status" value="1"/>
</dbReference>
<keyword evidence="5" id="KW-0378">Hydrolase</keyword>
<evidence type="ECO:0000256" key="2">
    <source>
        <dbReference type="ARBA" id="ARBA00022649"/>
    </source>
</evidence>
<dbReference type="Gene3D" id="3.40.50.1010">
    <property type="entry name" value="5'-nuclease"/>
    <property type="match status" value="1"/>
</dbReference>
<sequence length="137" mass="15570">MILLDTNVWSVLRQPRGQEAVAKWIADRMGDAWLSVIVIAEIRMGVENPQATQKREQLAQWLDDLEILCANRILAFEAPAAHIFGELIARRKVQKQETKLLDIQIAAQGLANDCPVATRNVRDFEWTGVKLIDPWEP</sequence>
<keyword evidence="3" id="KW-0540">Nuclease</keyword>
<dbReference type="Proteomes" id="UP001206067">
    <property type="component" value="Unassembled WGS sequence"/>
</dbReference>
<dbReference type="EMBL" id="JANKHH010000004">
    <property type="protein sequence ID" value="MCR2833943.1"/>
    <property type="molecule type" value="Genomic_DNA"/>
</dbReference>
<evidence type="ECO:0000256" key="4">
    <source>
        <dbReference type="ARBA" id="ARBA00022723"/>
    </source>
</evidence>
<evidence type="ECO:0000256" key="7">
    <source>
        <dbReference type="ARBA" id="ARBA00038093"/>
    </source>
</evidence>
<dbReference type="SUPFAM" id="SSF88723">
    <property type="entry name" value="PIN domain-like"/>
    <property type="match status" value="1"/>
</dbReference>
<dbReference type="RefSeq" id="WP_257595722.1">
    <property type="nucleotide sequence ID" value="NZ_JANKHH010000004.1"/>
</dbReference>
<comment type="cofactor">
    <cofactor evidence="1">
        <name>Mg(2+)</name>
        <dbReference type="ChEBI" id="CHEBI:18420"/>
    </cofactor>
</comment>
<evidence type="ECO:0000256" key="6">
    <source>
        <dbReference type="ARBA" id="ARBA00022842"/>
    </source>
</evidence>
<evidence type="ECO:0000256" key="5">
    <source>
        <dbReference type="ARBA" id="ARBA00022801"/>
    </source>
</evidence>
<evidence type="ECO:0000256" key="1">
    <source>
        <dbReference type="ARBA" id="ARBA00001946"/>
    </source>
</evidence>
<dbReference type="InterPro" id="IPR029060">
    <property type="entry name" value="PIN-like_dom_sf"/>
</dbReference>
<evidence type="ECO:0000256" key="3">
    <source>
        <dbReference type="ARBA" id="ARBA00022722"/>
    </source>
</evidence>
<keyword evidence="6" id="KW-0460">Magnesium</keyword>
<accession>A0ABT1XQL1</accession>
<dbReference type="InterPro" id="IPR050556">
    <property type="entry name" value="Type_II_TA_system_RNase"/>
</dbReference>
<evidence type="ECO:0000313" key="9">
    <source>
        <dbReference type="EMBL" id="MCR2833943.1"/>
    </source>
</evidence>
<dbReference type="Pfam" id="PF01850">
    <property type="entry name" value="PIN"/>
    <property type="match status" value="1"/>
</dbReference>
<organism evidence="9 10">
    <name type="scientific">Parerythrobacter lacustris</name>
    <dbReference type="NCBI Taxonomy" id="2969984"/>
    <lineage>
        <taxon>Bacteria</taxon>
        <taxon>Pseudomonadati</taxon>
        <taxon>Pseudomonadota</taxon>
        <taxon>Alphaproteobacteria</taxon>
        <taxon>Sphingomonadales</taxon>
        <taxon>Erythrobacteraceae</taxon>
        <taxon>Parerythrobacter</taxon>
    </lineage>
</organism>
<name>A0ABT1XQL1_9SPHN</name>
<proteinExistence type="inferred from homology"/>
<reference evidence="9 10" key="1">
    <citation type="submission" date="2022-08" db="EMBL/GenBank/DDBJ databases">
        <title>Polyphasic taxonomy analysis of Qipengyuania sp.RS5-5.</title>
        <authorList>
            <person name="Xamxidin M."/>
            <person name="Wu M."/>
        </authorList>
    </citation>
    <scope>NUCLEOTIDE SEQUENCE [LARGE SCALE GENOMIC DNA]</scope>
    <source>
        <strain evidence="9 10">RS5-5</strain>
    </source>
</reference>
<evidence type="ECO:0000313" key="10">
    <source>
        <dbReference type="Proteomes" id="UP001206067"/>
    </source>
</evidence>
<protein>
    <submittedName>
        <fullName evidence="9">PIN domain-containing protein</fullName>
    </submittedName>
</protein>
<keyword evidence="2" id="KW-1277">Toxin-antitoxin system</keyword>
<comment type="similarity">
    <text evidence="7">Belongs to the PINc/VapC protein family.</text>
</comment>
<dbReference type="PANTHER" id="PTHR33653">
    <property type="entry name" value="RIBONUCLEASE VAPC2"/>
    <property type="match status" value="1"/>
</dbReference>
<keyword evidence="4" id="KW-0479">Metal-binding</keyword>
<feature type="domain" description="PIN" evidence="8">
    <location>
        <begin position="2"/>
        <end position="122"/>
    </location>
</feature>
<keyword evidence="10" id="KW-1185">Reference proteome</keyword>
<dbReference type="InterPro" id="IPR002716">
    <property type="entry name" value="PIN_dom"/>
</dbReference>